<reference evidence="2" key="1">
    <citation type="journal article" date="2014" name="Front. Microbiol.">
        <title>High frequency of phylogenetically diverse reductive dehalogenase-homologous genes in deep subseafloor sedimentary metagenomes.</title>
        <authorList>
            <person name="Kawai M."/>
            <person name="Futagami T."/>
            <person name="Toyoda A."/>
            <person name="Takaki Y."/>
            <person name="Nishi S."/>
            <person name="Hori S."/>
            <person name="Arai W."/>
            <person name="Tsubouchi T."/>
            <person name="Morono Y."/>
            <person name="Uchiyama I."/>
            <person name="Ito T."/>
            <person name="Fujiyama A."/>
            <person name="Inagaki F."/>
            <person name="Takami H."/>
        </authorList>
    </citation>
    <scope>NUCLEOTIDE SEQUENCE</scope>
    <source>
        <strain evidence="2">Expedition CK06-06</strain>
    </source>
</reference>
<organism evidence="2">
    <name type="scientific">marine sediment metagenome</name>
    <dbReference type="NCBI Taxonomy" id="412755"/>
    <lineage>
        <taxon>unclassified sequences</taxon>
        <taxon>metagenomes</taxon>
        <taxon>ecological metagenomes</taxon>
    </lineage>
</organism>
<dbReference type="GO" id="GO:0003987">
    <property type="term" value="F:acetate-CoA ligase activity"/>
    <property type="evidence" value="ECO:0007669"/>
    <property type="project" value="TreeGrafter"/>
</dbReference>
<feature type="non-terminal residue" evidence="2">
    <location>
        <position position="1"/>
    </location>
</feature>
<dbReference type="AlphaFoldDB" id="X1QML0"/>
<feature type="domain" description="AMP-binding enzyme C-terminal" evidence="1">
    <location>
        <begin position="2"/>
        <end position="80"/>
    </location>
</feature>
<dbReference type="EMBL" id="BARW01002271">
    <property type="protein sequence ID" value="GAI69797.1"/>
    <property type="molecule type" value="Genomic_DNA"/>
</dbReference>
<comment type="caution">
    <text evidence="2">The sequence shown here is derived from an EMBL/GenBank/DDBJ whole genome shotgun (WGS) entry which is preliminary data.</text>
</comment>
<accession>X1QML0</accession>
<dbReference type="Pfam" id="PF13193">
    <property type="entry name" value="AMP-binding_C"/>
    <property type="match status" value="1"/>
</dbReference>
<dbReference type="PANTHER" id="PTHR24095">
    <property type="entry name" value="ACETYL-COENZYME A SYNTHETASE"/>
    <property type="match status" value="1"/>
</dbReference>
<dbReference type="GO" id="GO:0006085">
    <property type="term" value="P:acetyl-CoA biosynthetic process"/>
    <property type="evidence" value="ECO:0007669"/>
    <property type="project" value="TreeGrafter"/>
</dbReference>
<dbReference type="SUPFAM" id="SSF56801">
    <property type="entry name" value="Acetyl-CoA synthetase-like"/>
    <property type="match status" value="1"/>
</dbReference>
<evidence type="ECO:0000259" key="1">
    <source>
        <dbReference type="Pfam" id="PF13193"/>
    </source>
</evidence>
<name>X1QML0_9ZZZZ</name>
<dbReference type="InterPro" id="IPR045851">
    <property type="entry name" value="AMP-bd_C_sf"/>
</dbReference>
<dbReference type="Gene3D" id="3.30.300.30">
    <property type="match status" value="1"/>
</dbReference>
<dbReference type="InterPro" id="IPR025110">
    <property type="entry name" value="AMP-bd_C"/>
</dbReference>
<evidence type="ECO:0000313" key="2">
    <source>
        <dbReference type="EMBL" id="GAI69797.1"/>
    </source>
</evidence>
<protein>
    <recommendedName>
        <fullName evidence="1">AMP-binding enzyme C-terminal domain-containing protein</fullName>
    </recommendedName>
</protein>
<gene>
    <name evidence="2" type="ORF">S12H4_06461</name>
</gene>
<dbReference type="PANTHER" id="PTHR24095:SF232">
    <property type="entry name" value="ACETYL-COENZYME A SYNTHETASE"/>
    <property type="match status" value="1"/>
</dbReference>
<sequence>AELEDAAISHPQVAEVAVVSKADPIKGESIIVFALLKEGSTPSVSLKKEVTDHMRRMVGPIATPDEIYFVSKLPKTRSGKIMRRVLKAVANDATIGDLTTLEDEASVEEIVRACQELKKAEE</sequence>
<proteinExistence type="predicted"/>